<proteinExistence type="predicted"/>
<dbReference type="Gene3D" id="3.40.50.720">
    <property type="entry name" value="NAD(P)-binding Rossmann-like Domain"/>
    <property type="match status" value="1"/>
</dbReference>
<name>A0A4Z0PVT8_9BACT</name>
<dbReference type="AlphaFoldDB" id="A0A4Z0PVT8"/>
<dbReference type="InterPro" id="IPR022291">
    <property type="entry name" value="Bacteriocin_synth_cyclodeHase"/>
</dbReference>
<evidence type="ECO:0000313" key="1">
    <source>
        <dbReference type="EMBL" id="TGE21376.1"/>
    </source>
</evidence>
<comment type="caution">
    <text evidence="1">The sequence shown here is derived from an EMBL/GenBank/DDBJ whole genome shotgun (WGS) entry which is preliminary data.</text>
</comment>
<organism evidence="1 2">
    <name type="scientific">Hymenobacter aquaticus</name>
    <dbReference type="NCBI Taxonomy" id="1867101"/>
    <lineage>
        <taxon>Bacteria</taxon>
        <taxon>Pseudomonadati</taxon>
        <taxon>Bacteroidota</taxon>
        <taxon>Cytophagia</taxon>
        <taxon>Cytophagales</taxon>
        <taxon>Hymenobacteraceae</taxon>
        <taxon>Hymenobacter</taxon>
    </lineage>
</organism>
<dbReference type="OrthoDB" id="964930at2"/>
<dbReference type="RefSeq" id="WP_135463926.1">
    <property type="nucleotide sequence ID" value="NZ_SRLC01000002.1"/>
</dbReference>
<accession>A0A4Z0PVT8</accession>
<evidence type="ECO:0000313" key="2">
    <source>
        <dbReference type="Proteomes" id="UP000297549"/>
    </source>
</evidence>
<dbReference type="Proteomes" id="UP000297549">
    <property type="component" value="Unassembled WGS sequence"/>
</dbReference>
<reference evidence="1 2" key="1">
    <citation type="submission" date="2019-04" db="EMBL/GenBank/DDBJ databases">
        <authorList>
            <person name="Feng G."/>
            <person name="Zhang J."/>
            <person name="Zhu H."/>
        </authorList>
    </citation>
    <scope>NUCLEOTIDE SEQUENCE [LARGE SCALE GENOMIC DNA]</scope>
    <source>
        <strain evidence="1 2">JCM 31653</strain>
    </source>
</reference>
<protein>
    <submittedName>
        <fullName evidence="1">TOMM leader peptide-binding protein</fullName>
    </submittedName>
</protein>
<dbReference type="NCBIfam" id="TIGR03882">
    <property type="entry name" value="cyclo_dehyd_2"/>
    <property type="match status" value="1"/>
</dbReference>
<dbReference type="EMBL" id="SRLC01000002">
    <property type="protein sequence ID" value="TGE21376.1"/>
    <property type="molecule type" value="Genomic_DNA"/>
</dbReference>
<gene>
    <name evidence="1" type="ORF">E5K00_13890</name>
</gene>
<keyword evidence="2" id="KW-1185">Reference proteome</keyword>
<sequence>MDFSSVLPAAPPAVQPANITLYVGPDRLFITDGDHNLIEVVGEGTAAVEAIISALRQHPTAQPADVIFDLVAEQLEHDRDFFDEIWLWLQDNGLVTLPEPAAPAPIATYLPPEFWPAAEAQEFLARLGTATTAFVACPLEEAELIVVLAPVLPRREAVLALARHAHERQIPLCHLSIERQSYTVGPLLSSRRQTPCLLCYYQRKLANLRNPEQMLTFVRHPAKKPVSTFQASRSNVYELALLVLRGELEKYFGSRQKYAAVLGKSLVFDTIAHTVAKSRVLALPHCPVCSHPTNHVAFNG</sequence>